<gene>
    <name evidence="2" type="ORF">CRG98_043794</name>
</gene>
<accession>A0A2I0HW29</accession>
<evidence type="ECO:0000313" key="3">
    <source>
        <dbReference type="Proteomes" id="UP000233551"/>
    </source>
</evidence>
<evidence type="ECO:0000256" key="1">
    <source>
        <dbReference type="SAM" id="MobiDB-lite"/>
    </source>
</evidence>
<keyword evidence="3" id="KW-1185">Reference proteome</keyword>
<feature type="region of interest" description="Disordered" evidence="1">
    <location>
        <begin position="24"/>
        <end position="55"/>
    </location>
</feature>
<organism evidence="2 3">
    <name type="scientific">Punica granatum</name>
    <name type="common">Pomegranate</name>
    <dbReference type="NCBI Taxonomy" id="22663"/>
    <lineage>
        <taxon>Eukaryota</taxon>
        <taxon>Viridiplantae</taxon>
        <taxon>Streptophyta</taxon>
        <taxon>Embryophyta</taxon>
        <taxon>Tracheophyta</taxon>
        <taxon>Spermatophyta</taxon>
        <taxon>Magnoliopsida</taxon>
        <taxon>eudicotyledons</taxon>
        <taxon>Gunneridae</taxon>
        <taxon>Pentapetalae</taxon>
        <taxon>rosids</taxon>
        <taxon>malvids</taxon>
        <taxon>Myrtales</taxon>
        <taxon>Lythraceae</taxon>
        <taxon>Punica</taxon>
    </lineage>
</organism>
<evidence type="ECO:0000313" key="2">
    <source>
        <dbReference type="EMBL" id="PKI35823.1"/>
    </source>
</evidence>
<dbReference type="EMBL" id="PGOL01005214">
    <property type="protein sequence ID" value="PKI35823.1"/>
    <property type="molecule type" value="Genomic_DNA"/>
</dbReference>
<dbReference type="AlphaFoldDB" id="A0A2I0HW29"/>
<feature type="compositionally biased region" description="Low complexity" evidence="1">
    <location>
        <begin position="117"/>
        <end position="127"/>
    </location>
</feature>
<proteinExistence type="predicted"/>
<reference evidence="2 3" key="1">
    <citation type="submission" date="2017-11" db="EMBL/GenBank/DDBJ databases">
        <title>De-novo sequencing of pomegranate (Punica granatum L.) genome.</title>
        <authorList>
            <person name="Akparov Z."/>
            <person name="Amiraslanov A."/>
            <person name="Hajiyeva S."/>
            <person name="Abbasov M."/>
            <person name="Kaur K."/>
            <person name="Hamwieh A."/>
            <person name="Solovyev V."/>
            <person name="Salamov A."/>
            <person name="Braich B."/>
            <person name="Kosarev P."/>
            <person name="Mahmoud A."/>
            <person name="Hajiyev E."/>
            <person name="Babayeva S."/>
            <person name="Izzatullayeva V."/>
            <person name="Mammadov A."/>
            <person name="Mammadov A."/>
            <person name="Sharifova S."/>
            <person name="Ojaghi J."/>
            <person name="Eynullazada K."/>
            <person name="Bayramov B."/>
            <person name="Abdulazimova A."/>
            <person name="Shahmuradov I."/>
        </authorList>
    </citation>
    <scope>NUCLEOTIDE SEQUENCE [LARGE SCALE GENOMIC DNA]</scope>
    <source>
        <strain evidence="3">cv. AG2017</strain>
        <tissue evidence="2">Leaf</tissue>
    </source>
</reference>
<comment type="caution">
    <text evidence="2">The sequence shown here is derived from an EMBL/GenBank/DDBJ whole genome shotgun (WGS) entry which is preliminary data.</text>
</comment>
<sequence length="136" mass="14475">MQKIYAVRTLPLSGSTRLDWINRVSNTRGGEWSTEDKGRRRSGNGGPNHAADPDWGVVATIKATIAGIEEDSKLGLLRLRPPPPSPTPQIGVSGNPCDGHRPQFGGGGPNRGHHLRSPSSLASSQPSSYPPPFSFS</sequence>
<protein>
    <submittedName>
        <fullName evidence="2">Uncharacterized protein</fullName>
    </submittedName>
</protein>
<dbReference type="Proteomes" id="UP000233551">
    <property type="component" value="Unassembled WGS sequence"/>
</dbReference>
<feature type="region of interest" description="Disordered" evidence="1">
    <location>
        <begin position="71"/>
        <end position="136"/>
    </location>
</feature>
<name>A0A2I0HW29_PUNGR</name>